<dbReference type="EC" id="3.2.1.3" evidence="3"/>
<dbReference type="GO" id="GO:0005524">
    <property type="term" value="F:ATP binding"/>
    <property type="evidence" value="ECO:0007669"/>
    <property type="project" value="InterPro"/>
</dbReference>
<feature type="transmembrane region" description="Helical" evidence="14">
    <location>
        <begin position="506"/>
        <end position="523"/>
    </location>
</feature>
<reference evidence="16 17" key="1">
    <citation type="submission" date="2016-02" db="EMBL/GenBank/DDBJ databases">
        <title>Genome analysis of coral dinoflagellate symbionts highlights evolutionary adaptations to a symbiotic lifestyle.</title>
        <authorList>
            <person name="Aranda M."/>
            <person name="Li Y."/>
            <person name="Liew Y.J."/>
            <person name="Baumgarten S."/>
            <person name="Simakov O."/>
            <person name="Wilson M."/>
            <person name="Piel J."/>
            <person name="Ashoor H."/>
            <person name="Bougouffa S."/>
            <person name="Bajic V.B."/>
            <person name="Ryu T."/>
            <person name="Ravasi T."/>
            <person name="Bayer T."/>
            <person name="Micklem G."/>
            <person name="Kim H."/>
            <person name="Bhak J."/>
            <person name="Lajeunesse T.C."/>
            <person name="Voolstra C.R."/>
        </authorList>
    </citation>
    <scope>NUCLEOTIDE SEQUENCE [LARGE SCALE GENOMIC DNA]</scope>
    <source>
        <strain evidence="16 17">CCMP2467</strain>
    </source>
</reference>
<keyword evidence="5 11" id="KW-1015">Disulfide bond</keyword>
<evidence type="ECO:0000313" key="16">
    <source>
        <dbReference type="EMBL" id="OLP90715.1"/>
    </source>
</evidence>
<dbReference type="InterPro" id="IPR008928">
    <property type="entry name" value="6-hairpin_glycosidase_sf"/>
</dbReference>
<dbReference type="OrthoDB" id="6123450at2759"/>
<keyword evidence="7" id="KW-0326">Glycosidase</keyword>
<dbReference type="SMART" id="SM00018">
    <property type="entry name" value="PD"/>
    <property type="match status" value="1"/>
</dbReference>
<dbReference type="Gene3D" id="4.10.110.10">
    <property type="entry name" value="Spasmolytic Protein, domain 1"/>
    <property type="match status" value="1"/>
</dbReference>
<dbReference type="Gene3D" id="3.40.50.300">
    <property type="entry name" value="P-loop containing nucleotide triphosphate hydrolases"/>
    <property type="match status" value="1"/>
</dbReference>
<comment type="caution">
    <text evidence="11">Lacks conserved residue(s) required for the propagation of feature annotation.</text>
</comment>
<evidence type="ECO:0000256" key="12">
    <source>
        <dbReference type="SAM" id="Coils"/>
    </source>
</evidence>
<dbReference type="EMBL" id="LSRX01000698">
    <property type="protein sequence ID" value="OLP90715.1"/>
    <property type="molecule type" value="Genomic_DNA"/>
</dbReference>
<comment type="caution">
    <text evidence="16">The sequence shown here is derived from an EMBL/GenBank/DDBJ whole genome shotgun (WGS) entry which is preliminary data.</text>
</comment>
<comment type="catalytic activity">
    <reaction evidence="1">
        <text>Hydrolysis of terminal (1-&gt;4)-linked alpha-D-glucose residues successively from non-reducing ends of the chains with release of beta-D-glucose.</text>
        <dbReference type="EC" id="3.2.1.3"/>
    </reaction>
</comment>
<keyword evidence="14" id="KW-0472">Membrane</keyword>
<evidence type="ECO:0000256" key="3">
    <source>
        <dbReference type="ARBA" id="ARBA00012593"/>
    </source>
</evidence>
<sequence>MVQAAMLATDAAALLPKAQALMSQLQANNMELKSEIKRFKTLNAVLQRAIDSQLQKLPELQFAGSTADPATRLAQACGALKTRAQELEHQIDEKRQRKLRMQRELEERKAKPKSISLSTTPAKLNASPLKLSPSSGTGSGISNMSHISRKEAALLLQQDLFRKRFLLRRDYKGPSGGNGWALRSLAPALDLSATSPRLKPLGQTVLKRTHVRETLPDLEFDLGGQTIVLSPDAYIGLVTGIMPAPWRLLFKQKPFIKVHQCELLMMDTGKYYTTFDFGEQSNDKAPGYMLTLGLSVIWTRLLRGVRCAEKSPVGVFITMNPGYLGRSELPEGLKALFRPITVMVPDFMLIMENMFMPTAQPSSEGFLDAKNLALKFSTLYALNKDAALSAGLAFLAFKLMTASDGYGAELKDSDGGDGFVGGGLSWRRDLGTMSFRYYHVSTPECLHRLSCQICLPPPEIPDAFRLLVAAGLYGGAGTACAATGRLGFGVALYVSLGLARIFPQRWLLVVAIVPVGVLNWLLVHSSGPLTHVIPALVVAVSELCWVRTMQKVLDEWFESFVALMFFYLGTVMVFAVAAAGVVGVALADTCDVEGSARKDCGVLGTTQSDCEAKGCCWRPADSVAWCFYPQGGPAPPPPPRAECKLAYKSKGQPFSDEEEAKVRGYFLANIDIQGSGAVVAAPDHNTGPGGDYYFHWERDGALSTHALLATAEKLADVDEHLQHYVQWVLKVQNQADPHGIDIRTEPKYTIPDGKPFEGAWCRPQTDGPGLRAKTLAEYGLALLDAGKGDFVKQNLWTGSDEKHGGAVKYDLEWLVSNWQQSGCDLWEEIQSEDFFWGRFTMRASLEMGAQFAEKMGDKDAAGRYRGVKADIEKTIMGHFDGTFVFESQNRKKDSAVIEAFNVGDLGPGDMFFDVLGKEVLGTVVTLNDLFCNAYEINQKDSAAGIPGILYGRYENDSYDGGNPWVLLSASLATLLYRMSVAAFEHGPLDASTYALLQKATHIESGLSGNALAEALLGAGDGVMLRIKHHVQATDLHMAEQISRHDGSMTSAKDLTWNYANMLKAFDARTAAAKAIAATRVLVV</sequence>
<dbReference type="InterPro" id="IPR000165">
    <property type="entry name" value="Glucoamylase"/>
</dbReference>
<dbReference type="CDD" id="cd00111">
    <property type="entry name" value="Trefoil"/>
    <property type="match status" value="1"/>
</dbReference>
<dbReference type="InterPro" id="IPR017957">
    <property type="entry name" value="P_trefoil_CS"/>
</dbReference>
<dbReference type="Gene3D" id="1.50.10.10">
    <property type="match status" value="1"/>
</dbReference>
<evidence type="ECO:0000256" key="7">
    <source>
        <dbReference type="ARBA" id="ARBA00023295"/>
    </source>
</evidence>
<feature type="region of interest" description="Disordered" evidence="13">
    <location>
        <begin position="101"/>
        <end position="140"/>
    </location>
</feature>
<dbReference type="SUPFAM" id="SSF57492">
    <property type="entry name" value="Trefoil"/>
    <property type="match status" value="1"/>
</dbReference>
<dbReference type="InterPro" id="IPR027417">
    <property type="entry name" value="P-loop_NTPase"/>
</dbReference>
<evidence type="ECO:0000256" key="14">
    <source>
        <dbReference type="SAM" id="Phobius"/>
    </source>
</evidence>
<dbReference type="PROSITE" id="PS00820">
    <property type="entry name" value="GLUCOAMYLASE"/>
    <property type="match status" value="1"/>
</dbReference>
<dbReference type="Pfam" id="PF12774">
    <property type="entry name" value="AAA_6"/>
    <property type="match status" value="1"/>
</dbReference>
<dbReference type="GO" id="GO:0004339">
    <property type="term" value="F:glucan 1,4-alpha-glucosidase activity"/>
    <property type="evidence" value="ECO:0007669"/>
    <property type="project" value="UniProtKB-EC"/>
</dbReference>
<dbReference type="InterPro" id="IPR035699">
    <property type="entry name" value="AAA_6"/>
</dbReference>
<evidence type="ECO:0000256" key="9">
    <source>
        <dbReference type="ARBA" id="ARBA00033442"/>
    </source>
</evidence>
<feature type="coiled-coil region" evidence="12">
    <location>
        <begin position="15"/>
        <end position="42"/>
    </location>
</feature>
<dbReference type="SUPFAM" id="SSF48208">
    <property type="entry name" value="Six-hairpin glycosidases"/>
    <property type="match status" value="1"/>
</dbReference>
<dbReference type="Pfam" id="PF00088">
    <property type="entry name" value="Trefoil"/>
    <property type="match status" value="1"/>
</dbReference>
<gene>
    <name evidence="16" type="primary">GAA</name>
    <name evidence="16" type="ORF">AK812_SmicGene27692</name>
</gene>
<keyword evidence="14" id="KW-1133">Transmembrane helix</keyword>
<dbReference type="InterPro" id="IPR012341">
    <property type="entry name" value="6hp_glycosidase-like_sf"/>
</dbReference>
<dbReference type="Proteomes" id="UP000186817">
    <property type="component" value="Unassembled WGS sequence"/>
</dbReference>
<keyword evidence="17" id="KW-1185">Reference proteome</keyword>
<dbReference type="PANTHER" id="PTHR31616">
    <property type="entry name" value="TREHALASE"/>
    <property type="match status" value="1"/>
</dbReference>
<evidence type="ECO:0000256" key="2">
    <source>
        <dbReference type="ARBA" id="ARBA00006188"/>
    </source>
</evidence>
<keyword evidence="12" id="KW-0175">Coiled coil</keyword>
<dbReference type="InterPro" id="IPR000519">
    <property type="entry name" value="P_trefoil_dom"/>
</dbReference>
<evidence type="ECO:0000256" key="13">
    <source>
        <dbReference type="SAM" id="MobiDB-lite"/>
    </source>
</evidence>
<dbReference type="InterPro" id="IPR011613">
    <property type="entry name" value="GH15-like"/>
</dbReference>
<dbReference type="AlphaFoldDB" id="A0A1Q9D696"/>
<evidence type="ECO:0000256" key="11">
    <source>
        <dbReference type="PROSITE-ProRule" id="PRU00779"/>
    </source>
</evidence>
<dbReference type="GO" id="GO:0000272">
    <property type="term" value="P:polysaccharide catabolic process"/>
    <property type="evidence" value="ECO:0007669"/>
    <property type="project" value="UniProtKB-KW"/>
</dbReference>
<feature type="disulfide bond" evidence="11">
    <location>
        <begin position="590"/>
        <end position="616"/>
    </location>
</feature>
<dbReference type="InterPro" id="IPR046966">
    <property type="entry name" value="Glucoamylase_active_site"/>
</dbReference>
<feature type="disulfide bond" evidence="11">
    <location>
        <begin position="600"/>
        <end position="615"/>
    </location>
</feature>
<evidence type="ECO:0000256" key="8">
    <source>
        <dbReference type="ARBA" id="ARBA00023326"/>
    </source>
</evidence>
<feature type="transmembrane region" description="Helical" evidence="14">
    <location>
        <begin position="466"/>
        <end position="494"/>
    </location>
</feature>
<organism evidence="16 17">
    <name type="scientific">Symbiodinium microadriaticum</name>
    <name type="common">Dinoflagellate</name>
    <name type="synonym">Zooxanthella microadriatica</name>
    <dbReference type="NCBI Taxonomy" id="2951"/>
    <lineage>
        <taxon>Eukaryota</taxon>
        <taxon>Sar</taxon>
        <taxon>Alveolata</taxon>
        <taxon>Dinophyceae</taxon>
        <taxon>Suessiales</taxon>
        <taxon>Symbiodiniaceae</taxon>
        <taxon>Symbiodinium</taxon>
    </lineage>
</organism>
<feature type="transmembrane region" description="Helical" evidence="14">
    <location>
        <begin position="560"/>
        <end position="587"/>
    </location>
</feature>
<proteinExistence type="inferred from homology"/>
<evidence type="ECO:0000256" key="1">
    <source>
        <dbReference type="ARBA" id="ARBA00001863"/>
    </source>
</evidence>
<keyword evidence="4" id="KW-0378">Hydrolase</keyword>
<feature type="transmembrane region" description="Helical" evidence="14">
    <location>
        <begin position="529"/>
        <end position="548"/>
    </location>
</feature>
<dbReference type="PROSITE" id="PS00025">
    <property type="entry name" value="P_TREFOIL_1"/>
    <property type="match status" value="1"/>
</dbReference>
<dbReference type="InterPro" id="IPR044913">
    <property type="entry name" value="P_trefoil_dom_sf"/>
</dbReference>
<dbReference type="PROSITE" id="PS51448">
    <property type="entry name" value="P_TREFOIL_2"/>
    <property type="match status" value="1"/>
</dbReference>
<dbReference type="PRINTS" id="PR00736">
    <property type="entry name" value="GLHYDRLASE15"/>
</dbReference>
<dbReference type="PANTHER" id="PTHR31616:SF9">
    <property type="entry name" value="GLUCOAMYLASE, INTRACELLULAR SPORULATION-SPECIFIC"/>
    <property type="match status" value="1"/>
</dbReference>
<keyword evidence="14" id="KW-0812">Transmembrane</keyword>
<feature type="domain" description="P-type" evidence="15">
    <location>
        <begin position="588"/>
        <end position="630"/>
    </location>
</feature>
<evidence type="ECO:0000256" key="4">
    <source>
        <dbReference type="ARBA" id="ARBA00022801"/>
    </source>
</evidence>
<name>A0A1Q9D696_SYMMI</name>
<evidence type="ECO:0000259" key="15">
    <source>
        <dbReference type="PROSITE" id="PS51448"/>
    </source>
</evidence>
<evidence type="ECO:0000256" key="6">
    <source>
        <dbReference type="ARBA" id="ARBA00023277"/>
    </source>
</evidence>
<accession>A0A1Q9D696</accession>
<comment type="similarity">
    <text evidence="2">Belongs to the glycosyl hydrolase 15 family.</text>
</comment>
<evidence type="ECO:0000313" key="17">
    <source>
        <dbReference type="Proteomes" id="UP000186817"/>
    </source>
</evidence>
<keyword evidence="8" id="KW-0624">Polysaccharide degradation</keyword>
<evidence type="ECO:0000256" key="5">
    <source>
        <dbReference type="ARBA" id="ARBA00023157"/>
    </source>
</evidence>
<keyword evidence="6" id="KW-0119">Carbohydrate metabolism</keyword>
<dbReference type="Pfam" id="PF00723">
    <property type="entry name" value="Glyco_hydro_15"/>
    <property type="match status" value="1"/>
</dbReference>
<evidence type="ECO:0000256" key="10">
    <source>
        <dbReference type="ARBA" id="ARBA00033473"/>
    </source>
</evidence>
<protein>
    <recommendedName>
        <fullName evidence="3">glucan 1,4-alpha-glucosidase</fullName>
        <ecNumber evidence="3">3.2.1.3</ecNumber>
    </recommendedName>
    <alternativeName>
        <fullName evidence="10">1,4-alpha-D-glucan glucohydrolase</fullName>
    </alternativeName>
    <alternativeName>
        <fullName evidence="9">Glucan 1,4-alpha-glucosidase</fullName>
    </alternativeName>
</protein>